<keyword evidence="2 4" id="KW-0238">DNA-binding</keyword>
<keyword evidence="1" id="KW-0805">Transcription regulation</keyword>
<dbReference type="GO" id="GO:0000976">
    <property type="term" value="F:transcription cis-regulatory region binding"/>
    <property type="evidence" value="ECO:0007669"/>
    <property type="project" value="TreeGrafter"/>
</dbReference>
<evidence type="ECO:0000256" key="4">
    <source>
        <dbReference type="PROSITE-ProRule" id="PRU00335"/>
    </source>
</evidence>
<evidence type="ECO:0000313" key="7">
    <source>
        <dbReference type="Proteomes" id="UP000001549"/>
    </source>
</evidence>
<evidence type="ECO:0000256" key="3">
    <source>
        <dbReference type="ARBA" id="ARBA00023163"/>
    </source>
</evidence>
<dbReference type="Proteomes" id="UP000001549">
    <property type="component" value="Chromosome"/>
</dbReference>
<dbReference type="InterPro" id="IPR050109">
    <property type="entry name" value="HTH-type_TetR-like_transc_reg"/>
</dbReference>
<accession>F8B4I7</accession>
<dbReference type="PROSITE" id="PS50977">
    <property type="entry name" value="HTH_TETR_2"/>
    <property type="match status" value="1"/>
</dbReference>
<feature type="DNA-binding region" description="H-T-H motif" evidence="4">
    <location>
        <begin position="32"/>
        <end position="51"/>
    </location>
</feature>
<organism evidence="6 7">
    <name type="scientific">Candidatus Protofrankia datiscae</name>
    <dbReference type="NCBI Taxonomy" id="2716812"/>
    <lineage>
        <taxon>Bacteria</taxon>
        <taxon>Bacillati</taxon>
        <taxon>Actinomycetota</taxon>
        <taxon>Actinomycetes</taxon>
        <taxon>Frankiales</taxon>
        <taxon>Frankiaceae</taxon>
        <taxon>Protofrankia</taxon>
    </lineage>
</organism>
<proteinExistence type="predicted"/>
<dbReference type="KEGG" id="fsy:FsymDg_0360"/>
<protein>
    <submittedName>
        <fullName evidence="6">Regulatory protein TetR</fullName>
    </submittedName>
</protein>
<dbReference type="HOGENOM" id="CLU_069356_22_1_11"/>
<keyword evidence="7" id="KW-1185">Reference proteome</keyword>
<dbReference type="GO" id="GO:0003700">
    <property type="term" value="F:DNA-binding transcription factor activity"/>
    <property type="evidence" value="ECO:0007669"/>
    <property type="project" value="TreeGrafter"/>
</dbReference>
<dbReference type="Gene3D" id="1.10.357.10">
    <property type="entry name" value="Tetracycline Repressor, domain 2"/>
    <property type="match status" value="1"/>
</dbReference>
<dbReference type="eggNOG" id="COG1309">
    <property type="taxonomic scope" value="Bacteria"/>
</dbReference>
<evidence type="ECO:0000256" key="1">
    <source>
        <dbReference type="ARBA" id="ARBA00023015"/>
    </source>
</evidence>
<gene>
    <name evidence="6" type="ordered locus">FsymDg_0360</name>
</gene>
<dbReference type="PANTHER" id="PTHR30055:SF234">
    <property type="entry name" value="HTH-TYPE TRANSCRIPTIONAL REGULATOR BETI"/>
    <property type="match status" value="1"/>
</dbReference>
<evidence type="ECO:0000313" key="6">
    <source>
        <dbReference type="EMBL" id="AEH07928.1"/>
    </source>
</evidence>
<feature type="domain" description="HTH tetR-type" evidence="5">
    <location>
        <begin position="9"/>
        <end position="69"/>
    </location>
</feature>
<dbReference type="Pfam" id="PF00440">
    <property type="entry name" value="TetR_N"/>
    <property type="match status" value="1"/>
</dbReference>
<dbReference type="AlphaFoldDB" id="F8B4I7"/>
<dbReference type="InterPro" id="IPR009057">
    <property type="entry name" value="Homeodomain-like_sf"/>
</dbReference>
<evidence type="ECO:0000256" key="2">
    <source>
        <dbReference type="ARBA" id="ARBA00023125"/>
    </source>
</evidence>
<dbReference type="SUPFAM" id="SSF48498">
    <property type="entry name" value="Tetracyclin repressor-like, C-terminal domain"/>
    <property type="match status" value="1"/>
</dbReference>
<keyword evidence="3" id="KW-0804">Transcription</keyword>
<evidence type="ECO:0000259" key="5">
    <source>
        <dbReference type="PROSITE" id="PS50977"/>
    </source>
</evidence>
<dbReference type="STRING" id="656024.FsymDg_0360"/>
<sequence length="194" mass="21731">MAGVRKRDPNRRQSIIDATAELLARRGYGGVSMAEIGAEVGIAASAIYWHFPSKQDLLVELFDQCLDRLRAEQVGAVERLGRTREALIEIARLQVEFVVRQRAFARVYYQEERNLRDADLVRLRGKQRAYVETWTDLLLSLRPDLDPVSAECLVHATIGAVQSSLVYNSSLPPEVLADTLTAIALQVLDSPLTR</sequence>
<dbReference type="SUPFAM" id="SSF46689">
    <property type="entry name" value="Homeodomain-like"/>
    <property type="match status" value="1"/>
</dbReference>
<dbReference type="PRINTS" id="PR00455">
    <property type="entry name" value="HTHTETR"/>
</dbReference>
<name>F8B4I7_9ACTN</name>
<reference evidence="6 7" key="1">
    <citation type="submission" date="2011-05" db="EMBL/GenBank/DDBJ databases">
        <title>Complete sequence of chromosome of Frankia symbiont of Datisca glomerata.</title>
        <authorList>
            <consortium name="US DOE Joint Genome Institute"/>
            <person name="Lucas S."/>
            <person name="Han J."/>
            <person name="Lapidus A."/>
            <person name="Cheng J.-F."/>
            <person name="Goodwin L."/>
            <person name="Pitluck S."/>
            <person name="Peters L."/>
            <person name="Mikhailova N."/>
            <person name="Chertkov O."/>
            <person name="Teshima H."/>
            <person name="Han C."/>
            <person name="Tapia R."/>
            <person name="Land M."/>
            <person name="Hauser L."/>
            <person name="Kyrpides N."/>
            <person name="Ivanova N."/>
            <person name="Pagani I."/>
            <person name="Berry A."/>
            <person name="Pawlowski K."/>
            <person name="Persson T."/>
            <person name="Vanden Heuvel B."/>
            <person name="Benson D."/>
            <person name="Woyke T."/>
        </authorList>
    </citation>
    <scope>NUCLEOTIDE SEQUENCE [LARGE SCALE GENOMIC DNA]</scope>
    <source>
        <strain evidence="7">4085684</strain>
    </source>
</reference>
<dbReference type="PANTHER" id="PTHR30055">
    <property type="entry name" value="HTH-TYPE TRANSCRIPTIONAL REGULATOR RUTR"/>
    <property type="match status" value="1"/>
</dbReference>
<dbReference type="EMBL" id="CP002801">
    <property type="protein sequence ID" value="AEH07928.1"/>
    <property type="molecule type" value="Genomic_DNA"/>
</dbReference>
<dbReference type="InterPro" id="IPR001647">
    <property type="entry name" value="HTH_TetR"/>
</dbReference>
<dbReference type="Gene3D" id="1.10.10.60">
    <property type="entry name" value="Homeodomain-like"/>
    <property type="match status" value="1"/>
</dbReference>
<dbReference type="InterPro" id="IPR036271">
    <property type="entry name" value="Tet_transcr_reg_TetR-rel_C_sf"/>
</dbReference>